<reference evidence="1" key="1">
    <citation type="journal article" date="2022" name="J Glob Antimicrob Resist">
        <title>Comparative analysis of IMP-4- and OXA-58-containing plasmids of three carbapenemase-producing Acinetobacter ursingii strains in the Netherlands.</title>
        <authorList>
            <person name="Hendrickx A.P.A."/>
            <person name="Schade R.P."/>
            <person name="Landman F."/>
            <person name="Bosch T."/>
            <person name="Schouls L.M."/>
            <person name="van Dijk K."/>
        </authorList>
    </citation>
    <scope>NUCLEOTIDE SEQUENCE</scope>
    <source>
        <strain evidence="1">RIVM_C010761</strain>
    </source>
</reference>
<accession>A0A3F3L251</accession>
<name>A0A3F3L251_9GAMM</name>
<organism evidence="1 2">
    <name type="scientific">Acinetobacter ursingii</name>
    <dbReference type="NCBI Taxonomy" id="108980"/>
    <lineage>
        <taxon>Bacteria</taxon>
        <taxon>Pseudomonadati</taxon>
        <taxon>Pseudomonadota</taxon>
        <taxon>Gammaproteobacteria</taxon>
        <taxon>Moraxellales</taxon>
        <taxon>Moraxellaceae</taxon>
        <taxon>Acinetobacter</taxon>
    </lineage>
</organism>
<dbReference type="AlphaFoldDB" id="A0A3F3L251"/>
<sequence>MKNVVLIDLEKNPLQAKTLRAYIEHDQLVYLFNLTGQFDYTLEDMTELAGWVTSGMVMMLDVPPISKKELAYAMLAGQLLALTEEHIEIELISTMREIHLLIEILQNSGRKVVLQTAYKNNDKTEYQLPTAASFQAQPMLLQVKKYCDALTNTKGLPATLEGLHNSIGNILQVSDEQVSQMVAMLINLKIIRRDTSQLSFRKKILKQWISLDLNQHENRKAKLPTQMTESVTKEKNSVLAMPQVVVGDVDTIMQFLQQQQPVVEGPFPPELDELQWQVLQKLDELQHDRPKDIFSLRDRLQGWFPKADIQMLMKSLLDKGYIQLDDDQLHYTAQMVIH</sequence>
<gene>
    <name evidence="1" type="ORF">LSO58_14400</name>
</gene>
<proteinExistence type="predicted"/>
<dbReference type="EMBL" id="CP089044">
    <property type="protein sequence ID" value="UYF74987.1"/>
    <property type="molecule type" value="Genomic_DNA"/>
</dbReference>
<dbReference type="RefSeq" id="WP_004991382.1">
    <property type="nucleotide sequence ID" value="NZ_AP018824.1"/>
</dbReference>
<evidence type="ECO:0000313" key="1">
    <source>
        <dbReference type="EMBL" id="UYF74987.1"/>
    </source>
</evidence>
<protein>
    <submittedName>
        <fullName evidence="1">Uncharacterized protein</fullName>
    </submittedName>
</protein>
<evidence type="ECO:0000313" key="2">
    <source>
        <dbReference type="Proteomes" id="UP001164081"/>
    </source>
</evidence>
<dbReference type="Proteomes" id="UP001164081">
    <property type="component" value="Chromosome"/>
</dbReference>